<dbReference type="Proteomes" id="UP001221558">
    <property type="component" value="Chromosome"/>
</dbReference>
<sequence length="73" mass="8686">MKIVDPCGMYKKYNKEEKDRIIYCIISGELMLEEVVAKFDVSRISVVKWLKERQPEIDAYFKESHVNANFLKK</sequence>
<evidence type="ECO:0000313" key="2">
    <source>
        <dbReference type="Proteomes" id="UP001221558"/>
    </source>
</evidence>
<reference evidence="1 2" key="1">
    <citation type="submission" date="2023-02" db="EMBL/GenBank/DDBJ databases">
        <title>Genome sequence of Sphingobacterium sp. KACC 22765.</title>
        <authorList>
            <person name="Kim S."/>
            <person name="Heo J."/>
            <person name="Kwon S.-W."/>
        </authorList>
    </citation>
    <scope>NUCLEOTIDE SEQUENCE [LARGE SCALE GENOMIC DNA]</scope>
    <source>
        <strain evidence="1 2">KACC 22765</strain>
    </source>
</reference>
<organism evidence="1 2">
    <name type="scientific">Sphingobacterium oryzagri</name>
    <dbReference type="NCBI Taxonomy" id="3025669"/>
    <lineage>
        <taxon>Bacteria</taxon>
        <taxon>Pseudomonadati</taxon>
        <taxon>Bacteroidota</taxon>
        <taxon>Sphingobacteriia</taxon>
        <taxon>Sphingobacteriales</taxon>
        <taxon>Sphingobacteriaceae</taxon>
        <taxon>Sphingobacterium</taxon>
    </lineage>
</organism>
<proteinExistence type="predicted"/>
<evidence type="ECO:0008006" key="3">
    <source>
        <dbReference type="Google" id="ProtNLM"/>
    </source>
</evidence>
<name>A0ABY7WFE0_9SPHI</name>
<protein>
    <recommendedName>
        <fullName evidence="3">Helix-turn-helix domain-containing protein</fullName>
    </recommendedName>
</protein>
<accession>A0ABY7WFE0</accession>
<evidence type="ECO:0000313" key="1">
    <source>
        <dbReference type="EMBL" id="WDF68332.1"/>
    </source>
</evidence>
<keyword evidence="2" id="KW-1185">Reference proteome</keyword>
<dbReference type="RefSeq" id="WP_274267065.1">
    <property type="nucleotide sequence ID" value="NZ_CP117880.1"/>
</dbReference>
<gene>
    <name evidence="1" type="ORF">PQ465_18820</name>
</gene>
<dbReference type="EMBL" id="CP117880">
    <property type="protein sequence ID" value="WDF68332.1"/>
    <property type="molecule type" value="Genomic_DNA"/>
</dbReference>